<proteinExistence type="inferred from homology"/>
<feature type="compositionally biased region" description="Basic and acidic residues" evidence="4">
    <location>
        <begin position="1"/>
        <end position="10"/>
    </location>
</feature>
<evidence type="ECO:0000259" key="5">
    <source>
        <dbReference type="SMART" id="SM00657"/>
    </source>
</evidence>
<dbReference type="GO" id="GO:0000166">
    <property type="term" value="F:nucleotide binding"/>
    <property type="evidence" value="ECO:0007669"/>
    <property type="project" value="InterPro"/>
</dbReference>
<comment type="subcellular location">
    <subcellularLocation>
        <location evidence="1">Nucleus</location>
    </subcellularLocation>
</comment>
<dbReference type="EMBL" id="PJQD01000057">
    <property type="protein sequence ID" value="POY72171.1"/>
    <property type="molecule type" value="Genomic_DNA"/>
</dbReference>
<dbReference type="InterPro" id="IPR010997">
    <property type="entry name" value="HRDC-like_sf"/>
</dbReference>
<dbReference type="Pfam" id="PF03874">
    <property type="entry name" value="RNA_pol_Rpb4"/>
    <property type="match status" value="1"/>
</dbReference>
<keyword evidence="2" id="KW-0539">Nucleus</keyword>
<organism evidence="6 7">
    <name type="scientific">Rhodotorula taiwanensis</name>
    <dbReference type="NCBI Taxonomy" id="741276"/>
    <lineage>
        <taxon>Eukaryota</taxon>
        <taxon>Fungi</taxon>
        <taxon>Dikarya</taxon>
        <taxon>Basidiomycota</taxon>
        <taxon>Pucciniomycotina</taxon>
        <taxon>Microbotryomycetes</taxon>
        <taxon>Sporidiobolales</taxon>
        <taxon>Sporidiobolaceae</taxon>
        <taxon>Rhodotorula</taxon>
    </lineage>
</organism>
<dbReference type="PANTHER" id="PTHR21297">
    <property type="entry name" value="DNA-DIRECTED RNA POLYMERASE II"/>
    <property type="match status" value="1"/>
</dbReference>
<dbReference type="SUPFAM" id="SSF47819">
    <property type="entry name" value="HRDC-like"/>
    <property type="match status" value="1"/>
</dbReference>
<keyword evidence="7" id="KW-1185">Reference proteome</keyword>
<dbReference type="InterPro" id="IPR045222">
    <property type="entry name" value="Rpb4-like"/>
</dbReference>
<dbReference type="InterPro" id="IPR005574">
    <property type="entry name" value="Rpb4/RPC9"/>
</dbReference>
<evidence type="ECO:0000256" key="3">
    <source>
        <dbReference type="ARBA" id="ARBA00025724"/>
    </source>
</evidence>
<dbReference type="GO" id="GO:0006352">
    <property type="term" value="P:DNA-templated transcription initiation"/>
    <property type="evidence" value="ECO:0007669"/>
    <property type="project" value="InterPro"/>
</dbReference>
<comment type="caution">
    <text evidence="6">The sequence shown here is derived from an EMBL/GenBank/DDBJ whole genome shotgun (WGS) entry which is preliminary data.</text>
</comment>
<gene>
    <name evidence="6" type="ORF">BMF94_4808</name>
</gene>
<sequence length="156" mass="17397">MSRVTDRNKPDDEDAAQLKLGPRGHSGWITDASEMRCTDFSDPDTVVNMLTLAEVKLLLSQIEDSGRAPDNPVFTKTKDYVSTFSRFEGAEMAAAARTTVPQGDGEFEYFEQVQLINLCPMEAEEAKALIPSIKMDDDKLQEHLNTLTLQRKSQIA</sequence>
<evidence type="ECO:0000256" key="4">
    <source>
        <dbReference type="SAM" id="MobiDB-lite"/>
    </source>
</evidence>
<dbReference type="GO" id="GO:0030880">
    <property type="term" value="C:RNA polymerase complex"/>
    <property type="evidence" value="ECO:0007669"/>
    <property type="project" value="InterPro"/>
</dbReference>
<dbReference type="InterPro" id="IPR038324">
    <property type="entry name" value="Rpb4/RPC9_sf"/>
</dbReference>
<evidence type="ECO:0000256" key="1">
    <source>
        <dbReference type="ARBA" id="ARBA00004123"/>
    </source>
</evidence>
<dbReference type="SMART" id="SM00657">
    <property type="entry name" value="RPOL4c"/>
    <property type="match status" value="1"/>
</dbReference>
<feature type="domain" description="RNA polymerase Rpb4/RPC9 core" evidence="5">
    <location>
        <begin position="38"/>
        <end position="154"/>
    </location>
</feature>
<dbReference type="Proteomes" id="UP000237144">
    <property type="component" value="Unassembled WGS sequence"/>
</dbReference>
<evidence type="ECO:0000256" key="2">
    <source>
        <dbReference type="ARBA" id="ARBA00023242"/>
    </source>
</evidence>
<feature type="region of interest" description="Disordered" evidence="4">
    <location>
        <begin position="1"/>
        <end position="26"/>
    </location>
</feature>
<evidence type="ECO:0000313" key="7">
    <source>
        <dbReference type="Proteomes" id="UP000237144"/>
    </source>
</evidence>
<evidence type="ECO:0000313" key="6">
    <source>
        <dbReference type="EMBL" id="POY72171.1"/>
    </source>
</evidence>
<reference evidence="6 7" key="1">
    <citation type="journal article" date="2018" name="Front. Microbiol.">
        <title>Prospects for Fungal Bioremediation of Acidic Radioactive Waste Sites: Characterization and Genome Sequence of Rhodotorula taiwanensis MD1149.</title>
        <authorList>
            <person name="Tkavc R."/>
            <person name="Matrosova V.Y."/>
            <person name="Grichenko O.E."/>
            <person name="Gostincar C."/>
            <person name="Volpe R.P."/>
            <person name="Klimenkova P."/>
            <person name="Gaidamakova E.K."/>
            <person name="Zhou C.E."/>
            <person name="Stewart B.J."/>
            <person name="Lyman M.G."/>
            <person name="Malfatti S.A."/>
            <person name="Rubinfeld B."/>
            <person name="Courtot M."/>
            <person name="Singh J."/>
            <person name="Dalgard C.L."/>
            <person name="Hamilton T."/>
            <person name="Frey K.G."/>
            <person name="Gunde-Cimerman N."/>
            <person name="Dugan L."/>
            <person name="Daly M.J."/>
        </authorList>
    </citation>
    <scope>NUCLEOTIDE SEQUENCE [LARGE SCALE GENOMIC DNA]</scope>
    <source>
        <strain evidence="6 7">MD1149</strain>
    </source>
</reference>
<dbReference type="InterPro" id="IPR006590">
    <property type="entry name" value="RNA_pol_Rpb4/RPC9_core"/>
</dbReference>
<dbReference type="GO" id="GO:0005634">
    <property type="term" value="C:nucleus"/>
    <property type="evidence" value="ECO:0007669"/>
    <property type="project" value="UniProtKB-SubCell"/>
</dbReference>
<comment type="similarity">
    <text evidence="3">Belongs to the eukaryotic RPB4 RNA polymerase subunit family.</text>
</comment>
<dbReference type="OrthoDB" id="2186918at2759"/>
<name>A0A2S5B636_9BASI</name>
<protein>
    <recommendedName>
        <fullName evidence="5">RNA polymerase Rpb4/RPC9 core domain-containing protein</fullName>
    </recommendedName>
</protein>
<dbReference type="STRING" id="741276.A0A2S5B636"/>
<accession>A0A2S5B636</accession>
<dbReference type="AlphaFoldDB" id="A0A2S5B636"/>
<dbReference type="Gene3D" id="1.20.1250.40">
    <property type="match status" value="1"/>
</dbReference>